<evidence type="ECO:0008006" key="4">
    <source>
        <dbReference type="Google" id="ProtNLM"/>
    </source>
</evidence>
<feature type="transmembrane region" description="Helical" evidence="1">
    <location>
        <begin position="12"/>
        <end position="32"/>
    </location>
</feature>
<name>A0A9P0MVT5_SPOLI</name>
<evidence type="ECO:0000313" key="3">
    <source>
        <dbReference type="Proteomes" id="UP001153321"/>
    </source>
</evidence>
<dbReference type="Proteomes" id="UP001153321">
    <property type="component" value="Chromosome 10"/>
</dbReference>
<dbReference type="GO" id="GO:0006122">
    <property type="term" value="P:mitochondrial electron transport, ubiquinol to cytochrome c"/>
    <property type="evidence" value="ECO:0007669"/>
    <property type="project" value="InterPro"/>
</dbReference>
<dbReference type="SUPFAM" id="SSF81518">
    <property type="entry name" value="Subunit XI (6.4 kDa protein) of cytochrome bc1 complex (Ubiquinol-cytochrome c reductase)"/>
    <property type="match status" value="1"/>
</dbReference>
<dbReference type="PANTHER" id="PTHR15420">
    <property type="entry name" value="UBIQUINOL-CYTOCHROME C REDUCTASE COMPLEX 6.4 KD PROTEIN"/>
    <property type="match status" value="1"/>
</dbReference>
<keyword evidence="1" id="KW-0812">Transmembrane</keyword>
<dbReference type="Pfam" id="PF08997">
    <property type="entry name" value="UCR_6-4kD"/>
    <property type="match status" value="1"/>
</dbReference>
<dbReference type="InterPro" id="IPR015089">
    <property type="entry name" value="UQCR"/>
</dbReference>
<evidence type="ECO:0000256" key="1">
    <source>
        <dbReference type="SAM" id="Phobius"/>
    </source>
</evidence>
<dbReference type="GO" id="GO:0005743">
    <property type="term" value="C:mitochondrial inner membrane"/>
    <property type="evidence" value="ECO:0007669"/>
    <property type="project" value="TreeGrafter"/>
</dbReference>
<keyword evidence="1" id="KW-1133">Transmembrane helix</keyword>
<gene>
    <name evidence="2" type="ORF">SPLIT_LOCUS568</name>
</gene>
<dbReference type="AlphaFoldDB" id="A0A9P0MVT5"/>
<keyword evidence="3" id="KW-1185">Reference proteome</keyword>
<organism evidence="2 3">
    <name type="scientific">Spodoptera littoralis</name>
    <name type="common">Egyptian cotton leafworm</name>
    <dbReference type="NCBI Taxonomy" id="7109"/>
    <lineage>
        <taxon>Eukaryota</taxon>
        <taxon>Metazoa</taxon>
        <taxon>Ecdysozoa</taxon>
        <taxon>Arthropoda</taxon>
        <taxon>Hexapoda</taxon>
        <taxon>Insecta</taxon>
        <taxon>Pterygota</taxon>
        <taxon>Neoptera</taxon>
        <taxon>Endopterygota</taxon>
        <taxon>Lepidoptera</taxon>
        <taxon>Glossata</taxon>
        <taxon>Ditrysia</taxon>
        <taxon>Noctuoidea</taxon>
        <taxon>Noctuidae</taxon>
        <taxon>Amphipyrinae</taxon>
        <taxon>Spodoptera</taxon>
    </lineage>
</organism>
<keyword evidence="1" id="KW-0472">Membrane</keyword>
<dbReference type="InterPro" id="IPR029027">
    <property type="entry name" value="Single_a-helix_sf"/>
</dbReference>
<dbReference type="EMBL" id="LR824541">
    <property type="protein sequence ID" value="CAH1635206.1"/>
    <property type="molecule type" value="Genomic_DNA"/>
</dbReference>
<accession>A0A9P0MVT5</accession>
<proteinExistence type="predicted"/>
<evidence type="ECO:0000313" key="2">
    <source>
        <dbReference type="EMBL" id="CAH1635206.1"/>
    </source>
</evidence>
<dbReference type="PANTHER" id="PTHR15420:SF2">
    <property type="entry name" value="CYTOCHROME B-C1 COMPLEX SUBUNIT 10"/>
    <property type="match status" value="1"/>
</dbReference>
<sequence length="63" mass="6949">MGLGKKQMEQLGAFSLSAAAYGVGSLVALLYVTEWKAVCKYIPFYNMAEKFRDPLPPPKPKPT</sequence>
<reference evidence="2" key="1">
    <citation type="submission" date="2022-02" db="EMBL/GenBank/DDBJ databases">
        <authorList>
            <person name="King R."/>
        </authorList>
    </citation>
    <scope>NUCLEOTIDE SEQUENCE</scope>
</reference>
<dbReference type="Gene3D" id="1.20.5.220">
    <property type="match status" value="1"/>
</dbReference>
<protein>
    <recommendedName>
        <fullName evidence="4">Cytochrome b-c1 complex subunit 10</fullName>
    </recommendedName>
</protein>